<evidence type="ECO:0000313" key="2">
    <source>
        <dbReference type="EMBL" id="EKX45382.1"/>
    </source>
</evidence>
<dbReference type="HOGENOM" id="CLU_423623_0_0_1"/>
<keyword evidence="4" id="KW-1185">Reference proteome</keyword>
<reference evidence="3" key="3">
    <citation type="submission" date="2015-06" db="UniProtKB">
        <authorList>
            <consortium name="EnsemblProtists"/>
        </authorList>
    </citation>
    <scope>IDENTIFICATION</scope>
</reference>
<dbReference type="PaxDb" id="55529-EKX45382"/>
<feature type="region of interest" description="Disordered" evidence="1">
    <location>
        <begin position="1"/>
        <end position="75"/>
    </location>
</feature>
<organism evidence="2">
    <name type="scientific">Guillardia theta (strain CCMP2712)</name>
    <name type="common">Cryptophyte</name>
    <dbReference type="NCBI Taxonomy" id="905079"/>
    <lineage>
        <taxon>Eukaryota</taxon>
        <taxon>Cryptophyceae</taxon>
        <taxon>Pyrenomonadales</taxon>
        <taxon>Geminigeraceae</taxon>
        <taxon>Guillardia</taxon>
    </lineage>
</organism>
<dbReference type="RefSeq" id="XP_005832362.1">
    <property type="nucleotide sequence ID" value="XM_005832305.1"/>
</dbReference>
<gene>
    <name evidence="2" type="ORF">GUITHDRAFT_138959</name>
</gene>
<evidence type="ECO:0000313" key="3">
    <source>
        <dbReference type="EnsemblProtists" id="EKX45382"/>
    </source>
</evidence>
<sequence>MRGWLDKWREQVKGGSGETHKSIGHEEKSSVKDDHQTPSSESGVLGGGGGGREGEDGSGSGGQHEVADEDKKKRKDSIAVEDMAWGNGMLCPYCSIPSFIARCCKLRSSEPLRWSHAQVLEALDVLSTHRHALARQLGSLPGKEDKAGGKLRFCFETQQVDGEKMFATAMGKEADAKTFNRFVLDQRMKTWGVQVSDHRALITSFAVLLCRPEYRRIFSVEGSELESSHPRMQCLVHFVRSPSSFGIKVDFQPSEVANIQFMAIEELCRLLEREAARQKLLRTDSSLLDLLLLIVSCQSSDRPPTDQKSNDQLHQHLHEERFLVATLAGLERIALDGSNGVVLVSKGFHTFVISSLGSSGENGSGDRGYVTGFPAMAMDFLLKANIFRGRSISLSLLQTMQSSLLTILNGIAQTERARRNLLEAGGEEAVRGCSRRCDESGPSERRAGRASSSFELGVLKQLEETLKTVLLASSEDYLMSMRLLASVVVLKLSRSCGVDCIENKGGGGVDGGGGGGGAEEGEEEEISLLSLKALMKAADESSDLQRSLQGGSGGQPVRHRKEGLSSMMLNLLQAVRNFCLSSGLGAVLVQDGLLVHLGKFVESEEKLIQQECAAVLYNLQISLTPVHNQFHSLPFQQFGFKSSARQA</sequence>
<evidence type="ECO:0000256" key="1">
    <source>
        <dbReference type="SAM" id="MobiDB-lite"/>
    </source>
</evidence>
<reference evidence="2 4" key="1">
    <citation type="journal article" date="2012" name="Nature">
        <title>Algal genomes reveal evolutionary mosaicism and the fate of nucleomorphs.</title>
        <authorList>
            <consortium name="DOE Joint Genome Institute"/>
            <person name="Curtis B.A."/>
            <person name="Tanifuji G."/>
            <person name="Burki F."/>
            <person name="Gruber A."/>
            <person name="Irimia M."/>
            <person name="Maruyama S."/>
            <person name="Arias M.C."/>
            <person name="Ball S.G."/>
            <person name="Gile G.H."/>
            <person name="Hirakawa Y."/>
            <person name="Hopkins J.F."/>
            <person name="Kuo A."/>
            <person name="Rensing S.A."/>
            <person name="Schmutz J."/>
            <person name="Symeonidi A."/>
            <person name="Elias M."/>
            <person name="Eveleigh R.J."/>
            <person name="Herman E.K."/>
            <person name="Klute M.J."/>
            <person name="Nakayama T."/>
            <person name="Obornik M."/>
            <person name="Reyes-Prieto A."/>
            <person name="Armbrust E.V."/>
            <person name="Aves S.J."/>
            <person name="Beiko R.G."/>
            <person name="Coutinho P."/>
            <person name="Dacks J.B."/>
            <person name="Durnford D.G."/>
            <person name="Fast N.M."/>
            <person name="Green B.R."/>
            <person name="Grisdale C.J."/>
            <person name="Hempel F."/>
            <person name="Henrissat B."/>
            <person name="Hoppner M.P."/>
            <person name="Ishida K."/>
            <person name="Kim E."/>
            <person name="Koreny L."/>
            <person name="Kroth P.G."/>
            <person name="Liu Y."/>
            <person name="Malik S.B."/>
            <person name="Maier U.G."/>
            <person name="McRose D."/>
            <person name="Mock T."/>
            <person name="Neilson J.A."/>
            <person name="Onodera N.T."/>
            <person name="Poole A.M."/>
            <person name="Pritham E.J."/>
            <person name="Richards T.A."/>
            <person name="Rocap G."/>
            <person name="Roy S.W."/>
            <person name="Sarai C."/>
            <person name="Schaack S."/>
            <person name="Shirato S."/>
            <person name="Slamovits C.H."/>
            <person name="Spencer D.F."/>
            <person name="Suzuki S."/>
            <person name="Worden A.Z."/>
            <person name="Zauner S."/>
            <person name="Barry K."/>
            <person name="Bell C."/>
            <person name="Bharti A.K."/>
            <person name="Crow J.A."/>
            <person name="Grimwood J."/>
            <person name="Kramer R."/>
            <person name="Lindquist E."/>
            <person name="Lucas S."/>
            <person name="Salamov A."/>
            <person name="McFadden G.I."/>
            <person name="Lane C.E."/>
            <person name="Keeling P.J."/>
            <person name="Gray M.W."/>
            <person name="Grigoriev I.V."/>
            <person name="Archibald J.M."/>
        </authorList>
    </citation>
    <scope>NUCLEOTIDE SEQUENCE</scope>
    <source>
        <strain evidence="2 4">CCMP2712</strain>
    </source>
</reference>
<dbReference type="EnsemblProtists" id="EKX45382">
    <property type="protein sequence ID" value="EKX45382"/>
    <property type="gene ID" value="GUITHDRAFT_138959"/>
</dbReference>
<dbReference type="GeneID" id="17302143"/>
<name>L1JAQ3_GUITC</name>
<protein>
    <submittedName>
        <fullName evidence="2 3">Uncharacterized protein</fullName>
    </submittedName>
</protein>
<dbReference type="Proteomes" id="UP000011087">
    <property type="component" value="Unassembled WGS sequence"/>
</dbReference>
<feature type="compositionally biased region" description="Basic and acidic residues" evidence="1">
    <location>
        <begin position="1"/>
        <end position="36"/>
    </location>
</feature>
<dbReference type="KEGG" id="gtt:GUITHDRAFT_138959"/>
<dbReference type="EMBL" id="JH992999">
    <property type="protein sequence ID" value="EKX45382.1"/>
    <property type="molecule type" value="Genomic_DNA"/>
</dbReference>
<proteinExistence type="predicted"/>
<accession>L1JAQ3</accession>
<evidence type="ECO:0000313" key="4">
    <source>
        <dbReference type="Proteomes" id="UP000011087"/>
    </source>
</evidence>
<dbReference type="AlphaFoldDB" id="L1JAQ3"/>
<reference evidence="4" key="2">
    <citation type="submission" date="2012-11" db="EMBL/GenBank/DDBJ databases">
        <authorList>
            <person name="Kuo A."/>
            <person name="Curtis B.A."/>
            <person name="Tanifuji G."/>
            <person name="Burki F."/>
            <person name="Gruber A."/>
            <person name="Irimia M."/>
            <person name="Maruyama S."/>
            <person name="Arias M.C."/>
            <person name="Ball S.G."/>
            <person name="Gile G.H."/>
            <person name="Hirakawa Y."/>
            <person name="Hopkins J.F."/>
            <person name="Rensing S.A."/>
            <person name="Schmutz J."/>
            <person name="Symeonidi A."/>
            <person name="Elias M."/>
            <person name="Eveleigh R.J."/>
            <person name="Herman E.K."/>
            <person name="Klute M.J."/>
            <person name="Nakayama T."/>
            <person name="Obornik M."/>
            <person name="Reyes-Prieto A."/>
            <person name="Armbrust E.V."/>
            <person name="Aves S.J."/>
            <person name="Beiko R.G."/>
            <person name="Coutinho P."/>
            <person name="Dacks J.B."/>
            <person name="Durnford D.G."/>
            <person name="Fast N.M."/>
            <person name="Green B.R."/>
            <person name="Grisdale C."/>
            <person name="Hempe F."/>
            <person name="Henrissat B."/>
            <person name="Hoppner M.P."/>
            <person name="Ishida K.-I."/>
            <person name="Kim E."/>
            <person name="Koreny L."/>
            <person name="Kroth P.G."/>
            <person name="Liu Y."/>
            <person name="Malik S.-B."/>
            <person name="Maier U.G."/>
            <person name="McRose D."/>
            <person name="Mock T."/>
            <person name="Neilson J.A."/>
            <person name="Onodera N.T."/>
            <person name="Poole A.M."/>
            <person name="Pritham E.J."/>
            <person name="Richards T.A."/>
            <person name="Rocap G."/>
            <person name="Roy S.W."/>
            <person name="Sarai C."/>
            <person name="Schaack S."/>
            <person name="Shirato S."/>
            <person name="Slamovits C.H."/>
            <person name="Spencer D.F."/>
            <person name="Suzuki S."/>
            <person name="Worden A.Z."/>
            <person name="Zauner S."/>
            <person name="Barry K."/>
            <person name="Bell C."/>
            <person name="Bharti A.K."/>
            <person name="Crow J.A."/>
            <person name="Grimwood J."/>
            <person name="Kramer R."/>
            <person name="Lindquist E."/>
            <person name="Lucas S."/>
            <person name="Salamov A."/>
            <person name="McFadden G.I."/>
            <person name="Lane C.E."/>
            <person name="Keeling P.J."/>
            <person name="Gray M.W."/>
            <person name="Grigoriev I.V."/>
            <person name="Archibald J.M."/>
        </authorList>
    </citation>
    <scope>NUCLEOTIDE SEQUENCE</scope>
    <source>
        <strain evidence="4">CCMP2712</strain>
    </source>
</reference>
<feature type="compositionally biased region" description="Gly residues" evidence="1">
    <location>
        <begin position="44"/>
        <end position="62"/>
    </location>
</feature>